<keyword evidence="1" id="KW-0812">Transmembrane</keyword>
<accession>A0A396G9G7</accession>
<protein>
    <submittedName>
        <fullName evidence="3">Uncharacterized protein</fullName>
    </submittedName>
</protein>
<evidence type="ECO:0000313" key="7">
    <source>
        <dbReference type="Proteomes" id="UP000284267"/>
    </source>
</evidence>
<proteinExistence type="predicted"/>
<evidence type="ECO:0000313" key="3">
    <source>
        <dbReference type="EMBL" id="RGR50349.1"/>
    </source>
</evidence>
<feature type="transmembrane region" description="Helical" evidence="1">
    <location>
        <begin position="379"/>
        <end position="398"/>
    </location>
</feature>
<evidence type="ECO:0000313" key="5">
    <source>
        <dbReference type="EMBL" id="RHK98543.1"/>
    </source>
</evidence>
<evidence type="ECO:0000313" key="6">
    <source>
        <dbReference type="Proteomes" id="UP000283585"/>
    </source>
</evidence>
<keyword evidence="1" id="KW-0472">Membrane</keyword>
<dbReference type="Proteomes" id="UP000283585">
    <property type="component" value="Unassembled WGS sequence"/>
</dbReference>
<dbReference type="Proteomes" id="UP000284644">
    <property type="component" value="Unassembled WGS sequence"/>
</dbReference>
<dbReference type="EMBL" id="QRUH01000002">
    <property type="protein sequence ID" value="RGR50349.1"/>
    <property type="molecule type" value="Genomic_DNA"/>
</dbReference>
<dbReference type="Proteomes" id="UP000284267">
    <property type="component" value="Unassembled WGS sequence"/>
</dbReference>
<dbReference type="AlphaFoldDB" id="A0A396G9G7"/>
<evidence type="ECO:0000313" key="4">
    <source>
        <dbReference type="EMBL" id="RHE15047.1"/>
    </source>
</evidence>
<dbReference type="EMBL" id="QRSS01000006">
    <property type="protein sequence ID" value="RGQ05550.1"/>
    <property type="molecule type" value="Genomic_DNA"/>
</dbReference>
<reference evidence="6 7" key="1">
    <citation type="submission" date="2018-08" db="EMBL/GenBank/DDBJ databases">
        <title>A genome reference for cultivated species of the human gut microbiota.</title>
        <authorList>
            <person name="Zou Y."/>
            <person name="Xue W."/>
            <person name="Luo G."/>
        </authorList>
    </citation>
    <scope>NUCLEOTIDE SEQUENCE [LARGE SCALE GENOMIC DNA]</scope>
    <source>
        <strain evidence="3 9">AF25-21</strain>
        <strain evidence="2 6">AF29-2BH</strain>
        <strain evidence="5 7">AF39-4</strain>
        <strain evidence="4 8">AM29-25AC</strain>
    </source>
</reference>
<organism evidence="3 9">
    <name type="scientific">Blautia obeum</name>
    <dbReference type="NCBI Taxonomy" id="40520"/>
    <lineage>
        <taxon>Bacteria</taxon>
        <taxon>Bacillati</taxon>
        <taxon>Bacillota</taxon>
        <taxon>Clostridia</taxon>
        <taxon>Lachnospirales</taxon>
        <taxon>Lachnospiraceae</taxon>
        <taxon>Blautia</taxon>
    </lineage>
</organism>
<sequence>MLEHIRDKVLGLKEEERRKFYSACFSFPSSQALGFSELMEIIQKIPSRDEVRIFLSLENEDPFIIAKNSTEAEYRAFIEETLEDEMIFTKIEINKTLADGHFSIYRYQKFVEDIVGLSMEDVLKTFSMFLDGAGKNIVFELFDSPNIFYTKTMYFLPVGNREIDCNFSRTQRLLACRDNTYFYNQDSYGLLPDDFKIEVGYEGNPFKELFMKLETILAASFIASNATIQGGQMKLQIMGQRSVDYVCRLNEITGNQVLYKIYDWIYSGGSSIDKAIIARNIICLHCKYEPLLNLDEKVLSSIQSNYNLYLKDNVGQYLELKNKVAEFISDIVSRTGEYATELLDKFKANVIAIFGFLFTVVIAGIVSDQPLNNIFTKDITVILELVLVGSVVYLFICYGQSKYQMNKVYESYEKLKKSYDKILTEDDIQECFQGDHLISDMKKTIGKSEKIYLFLWVVFLLVLLVIVEYISEAPVVVPFLKKIVGLFYN</sequence>
<comment type="caution">
    <text evidence="3">The sequence shown here is derived from an EMBL/GenBank/DDBJ whole genome shotgun (WGS) entry which is preliminary data.</text>
</comment>
<dbReference type="RefSeq" id="WP_117638497.1">
    <property type="nucleotide sequence ID" value="NZ_CABJDZ010000001.1"/>
</dbReference>
<gene>
    <name evidence="5" type="ORF">DW040_04350</name>
    <name evidence="4" type="ORF">DW767_04510</name>
    <name evidence="3" type="ORF">DWY46_02895</name>
    <name evidence="2" type="ORF">DWZ12_06560</name>
</gene>
<dbReference type="EMBL" id="QSJW01000002">
    <property type="protein sequence ID" value="RHE15047.1"/>
    <property type="molecule type" value="Genomic_DNA"/>
</dbReference>
<evidence type="ECO:0000313" key="2">
    <source>
        <dbReference type="EMBL" id="RGQ05550.1"/>
    </source>
</evidence>
<feature type="transmembrane region" description="Helical" evidence="1">
    <location>
        <begin position="348"/>
        <end position="367"/>
    </location>
</feature>
<dbReference type="EMBL" id="QROE01000001">
    <property type="protein sequence ID" value="RHK98543.1"/>
    <property type="molecule type" value="Genomic_DNA"/>
</dbReference>
<name>A0A396G9G7_9FIRM</name>
<dbReference type="Proteomes" id="UP000285839">
    <property type="component" value="Unassembled WGS sequence"/>
</dbReference>
<evidence type="ECO:0000256" key="1">
    <source>
        <dbReference type="SAM" id="Phobius"/>
    </source>
</evidence>
<feature type="transmembrane region" description="Helical" evidence="1">
    <location>
        <begin position="451"/>
        <end position="470"/>
    </location>
</feature>
<evidence type="ECO:0000313" key="8">
    <source>
        <dbReference type="Proteomes" id="UP000284644"/>
    </source>
</evidence>
<keyword evidence="1" id="KW-1133">Transmembrane helix</keyword>
<evidence type="ECO:0000313" key="9">
    <source>
        <dbReference type="Proteomes" id="UP000285839"/>
    </source>
</evidence>